<accession>G7CFR0</accession>
<comment type="caution">
    <text evidence="10">The sequence shown here is derived from an EMBL/GenBank/DDBJ whole genome shotgun (WGS) entry which is preliminary data.</text>
</comment>
<dbReference type="Gene3D" id="2.40.110.10">
    <property type="entry name" value="Butyryl-CoA Dehydrogenase, subunit A, domain 2"/>
    <property type="match status" value="1"/>
</dbReference>
<evidence type="ECO:0000313" key="10">
    <source>
        <dbReference type="EMBL" id="EHI13339.1"/>
    </source>
</evidence>
<dbReference type="InterPro" id="IPR013786">
    <property type="entry name" value="AcylCoA_DH/ox_N"/>
</dbReference>
<sequence>MSTPPAERTKEVDEMTDIPDAFAATDAQDELRRTVRGFFEKKMPEHEVRRIMETPEGYDRAVWRQMADQLGLQGVAIPEEFGGSGFGYSELGVVVEETGRALLPGPFFGSVVLAGTALLCSADDAAKSRYLPGIATGETIAALALTEQSGRWSADAVQTTARHDGGRWIINGSKTFVLDGHAADLLLVAARTDSGISLLAVDQTEGLTRRMLSTLDPTRRQGRIDFTDTPAELIGAEGQAWPSLSHALDIAAALLALEQVGGAQRCLEIAVDYAKTRHQFGKPIGSFQAIRHRFADLMLEIECARGAAQYAVYAAARGLDELPAAASLAKAYCTDVYTKAAGANIQIHGGIGFTWEHPAHMYFKRAKSSEHLLGDAAYHRGLLADRAGI</sequence>
<evidence type="ECO:0000256" key="5">
    <source>
        <dbReference type="ARBA" id="ARBA00023002"/>
    </source>
</evidence>
<evidence type="ECO:0000313" key="11">
    <source>
        <dbReference type="Proteomes" id="UP000004915"/>
    </source>
</evidence>
<reference evidence="10 11" key="1">
    <citation type="submission" date="2011-11" db="EMBL/GenBank/DDBJ databases">
        <authorList>
            <consortium name="Tuberculosis Structural Genomics Consortium"/>
            <person name="Ioerger T.R."/>
        </authorList>
    </citation>
    <scope>NUCLEOTIDE SEQUENCE [LARGE SCALE GENOMIC DNA]</scope>
    <source>
        <strain evidence="11">ATCC 19527 / DSM 44167 / CIP 105390 / JCM 6362 / NCTC 10409 / 316</strain>
    </source>
</reference>
<keyword evidence="11" id="KW-1185">Reference proteome</keyword>
<protein>
    <submittedName>
        <fullName evidence="10">Acyl-CoA dehydrogenase domain-containing protein</fullName>
    </submittedName>
</protein>
<comment type="similarity">
    <text evidence="2 6">Belongs to the acyl-CoA dehydrogenase family.</text>
</comment>
<dbReference type="Pfam" id="PF02771">
    <property type="entry name" value="Acyl-CoA_dh_N"/>
    <property type="match status" value="1"/>
</dbReference>
<keyword evidence="4 6" id="KW-0274">FAD</keyword>
<gene>
    <name evidence="10" type="ORF">KEK_09157</name>
</gene>
<feature type="domain" description="Acyl-CoA dehydrogenase/oxidase C-terminal" evidence="7">
    <location>
        <begin position="241"/>
        <end position="387"/>
    </location>
</feature>
<dbReference type="Gene3D" id="1.10.540.10">
    <property type="entry name" value="Acyl-CoA dehydrogenase/oxidase, N-terminal domain"/>
    <property type="match status" value="1"/>
</dbReference>
<dbReference type="InterPro" id="IPR009075">
    <property type="entry name" value="AcylCo_DH/oxidase_C"/>
</dbReference>
<name>G7CFR0_MYCT3</name>
<dbReference type="InterPro" id="IPR046373">
    <property type="entry name" value="Acyl-CoA_Oxase/DH_mid-dom_sf"/>
</dbReference>
<evidence type="ECO:0000256" key="2">
    <source>
        <dbReference type="ARBA" id="ARBA00009347"/>
    </source>
</evidence>
<evidence type="ECO:0000256" key="4">
    <source>
        <dbReference type="ARBA" id="ARBA00022827"/>
    </source>
</evidence>
<dbReference type="Pfam" id="PF02770">
    <property type="entry name" value="Acyl-CoA_dh_M"/>
    <property type="match status" value="1"/>
</dbReference>
<dbReference type="Proteomes" id="UP000004915">
    <property type="component" value="Unassembled WGS sequence"/>
</dbReference>
<keyword evidence="5 6" id="KW-0560">Oxidoreductase</keyword>
<feature type="domain" description="Acyl-CoA dehydrogenase/oxidase N-terminal" evidence="9">
    <location>
        <begin position="25"/>
        <end position="138"/>
    </location>
</feature>
<evidence type="ECO:0000259" key="7">
    <source>
        <dbReference type="Pfam" id="PF00441"/>
    </source>
</evidence>
<keyword evidence="3 6" id="KW-0285">Flavoprotein</keyword>
<dbReference type="AlphaFoldDB" id="G7CFR0"/>
<evidence type="ECO:0000259" key="9">
    <source>
        <dbReference type="Pfam" id="PF02771"/>
    </source>
</evidence>
<dbReference type="GO" id="GO:0050660">
    <property type="term" value="F:flavin adenine dinucleotide binding"/>
    <property type="evidence" value="ECO:0007669"/>
    <property type="project" value="InterPro"/>
</dbReference>
<dbReference type="SUPFAM" id="SSF47203">
    <property type="entry name" value="Acyl-CoA dehydrogenase C-terminal domain-like"/>
    <property type="match status" value="1"/>
</dbReference>
<dbReference type="PANTHER" id="PTHR43884">
    <property type="entry name" value="ACYL-COA DEHYDROGENASE"/>
    <property type="match status" value="1"/>
</dbReference>
<evidence type="ECO:0000256" key="3">
    <source>
        <dbReference type="ARBA" id="ARBA00022630"/>
    </source>
</evidence>
<dbReference type="PANTHER" id="PTHR43884:SF20">
    <property type="entry name" value="ACYL-COA DEHYDROGENASE FADE28"/>
    <property type="match status" value="1"/>
</dbReference>
<dbReference type="EMBL" id="AGVE01000042">
    <property type="protein sequence ID" value="EHI13339.1"/>
    <property type="molecule type" value="Genomic_DNA"/>
</dbReference>
<dbReference type="eggNOG" id="COG1960">
    <property type="taxonomic scope" value="Bacteria"/>
</dbReference>
<dbReference type="GO" id="GO:0003995">
    <property type="term" value="F:acyl-CoA dehydrogenase activity"/>
    <property type="evidence" value="ECO:0007669"/>
    <property type="project" value="TreeGrafter"/>
</dbReference>
<dbReference type="InterPro" id="IPR009100">
    <property type="entry name" value="AcylCoA_DH/oxidase_NM_dom_sf"/>
</dbReference>
<dbReference type="PATRIC" id="fig|1078020.3.peg.1801"/>
<comment type="cofactor">
    <cofactor evidence="1 6">
        <name>FAD</name>
        <dbReference type="ChEBI" id="CHEBI:57692"/>
    </cofactor>
</comment>
<proteinExistence type="inferred from homology"/>
<dbReference type="InterPro" id="IPR006091">
    <property type="entry name" value="Acyl-CoA_Oxase/DH_mid-dom"/>
</dbReference>
<evidence type="ECO:0000259" key="8">
    <source>
        <dbReference type="Pfam" id="PF02770"/>
    </source>
</evidence>
<dbReference type="InterPro" id="IPR036250">
    <property type="entry name" value="AcylCo_DH-like_C"/>
</dbReference>
<evidence type="ECO:0000256" key="1">
    <source>
        <dbReference type="ARBA" id="ARBA00001974"/>
    </source>
</evidence>
<feature type="domain" description="Acyl-CoA oxidase/dehydrogenase middle" evidence="8">
    <location>
        <begin position="142"/>
        <end position="215"/>
    </location>
</feature>
<dbReference type="Gene3D" id="1.20.140.10">
    <property type="entry name" value="Butyryl-CoA Dehydrogenase, subunit A, domain 3"/>
    <property type="match status" value="1"/>
</dbReference>
<dbReference type="CDD" id="cd00567">
    <property type="entry name" value="ACAD"/>
    <property type="match status" value="1"/>
</dbReference>
<dbReference type="InterPro" id="IPR037069">
    <property type="entry name" value="AcylCoA_DH/ox_N_sf"/>
</dbReference>
<dbReference type="Pfam" id="PF00441">
    <property type="entry name" value="Acyl-CoA_dh_1"/>
    <property type="match status" value="1"/>
</dbReference>
<organism evidence="10 11">
    <name type="scientific">Mycolicibacterium thermoresistibile (strain ATCC 19527 / DSM 44167 / CIP 105390 / JCM 6362 / NCTC 10409 / 316)</name>
    <name type="common">Mycobacterium thermoresistibile</name>
    <dbReference type="NCBI Taxonomy" id="1078020"/>
    <lineage>
        <taxon>Bacteria</taxon>
        <taxon>Bacillati</taxon>
        <taxon>Actinomycetota</taxon>
        <taxon>Actinomycetes</taxon>
        <taxon>Mycobacteriales</taxon>
        <taxon>Mycobacteriaceae</taxon>
        <taxon>Mycolicibacterium</taxon>
    </lineage>
</organism>
<dbReference type="SUPFAM" id="SSF56645">
    <property type="entry name" value="Acyl-CoA dehydrogenase NM domain-like"/>
    <property type="match status" value="1"/>
</dbReference>
<evidence type="ECO:0000256" key="6">
    <source>
        <dbReference type="RuleBase" id="RU362125"/>
    </source>
</evidence>